<reference evidence="6 7" key="1">
    <citation type="journal article" date="2016" name="Nat. Commun.">
        <title>Thousands of microbial genomes shed light on interconnected biogeochemical processes in an aquifer system.</title>
        <authorList>
            <person name="Anantharaman K."/>
            <person name="Brown C.T."/>
            <person name="Hug L.A."/>
            <person name="Sharon I."/>
            <person name="Castelle C.J."/>
            <person name="Probst A.J."/>
            <person name="Thomas B.C."/>
            <person name="Singh A."/>
            <person name="Wilkins M.J."/>
            <person name="Karaoz U."/>
            <person name="Brodie E.L."/>
            <person name="Williams K.H."/>
            <person name="Hubbard S.S."/>
            <person name="Banfield J.F."/>
        </authorList>
    </citation>
    <scope>NUCLEOTIDE SEQUENCE [LARGE SCALE GENOMIC DNA]</scope>
</reference>
<dbReference type="Pfam" id="PF02518">
    <property type="entry name" value="HATPase_c"/>
    <property type="match status" value="1"/>
</dbReference>
<dbReference type="SMART" id="SM00387">
    <property type="entry name" value="HATPase_c"/>
    <property type="match status" value="1"/>
</dbReference>
<dbReference type="InterPro" id="IPR003594">
    <property type="entry name" value="HATPase_dom"/>
</dbReference>
<dbReference type="EC" id="2.7.13.3" evidence="2"/>
<accession>A0A1F5YCP5</accession>
<dbReference type="Gene3D" id="3.30.565.10">
    <property type="entry name" value="Histidine kinase-like ATPase, C-terminal domain"/>
    <property type="match status" value="1"/>
</dbReference>
<dbReference type="InterPro" id="IPR036890">
    <property type="entry name" value="HATPase_C_sf"/>
</dbReference>
<dbReference type="PRINTS" id="PR00344">
    <property type="entry name" value="BCTRLSENSOR"/>
</dbReference>
<dbReference type="GO" id="GO:0004673">
    <property type="term" value="F:protein histidine kinase activity"/>
    <property type="evidence" value="ECO:0007669"/>
    <property type="project" value="UniProtKB-EC"/>
</dbReference>
<dbReference type="Proteomes" id="UP000179034">
    <property type="component" value="Unassembled WGS sequence"/>
</dbReference>
<dbReference type="InterPro" id="IPR005467">
    <property type="entry name" value="His_kinase_dom"/>
</dbReference>
<keyword evidence="3" id="KW-0808">Transferase</keyword>
<sequence>MDDFPNNRIKGLRENAKRILSNTRHLLSVVRNTVEWSKRENQAMTLEARGFDLGKCVIDVLTTVSPMLKEKGIQAVLRSPESIPRPFGDYRMTMQILLNLLTNAIRYTPPQGRIAIEVAPLSGRDQDGEACRTRFVKVTVIDTGIGIDKEKTPLILDEFGKCEDGDHSDGESLGVELFIAKRLVELQGGQIWSKSQPRKGSRFSFTLPIEKPGSNGPNQEIPTHVVGTDITEECHQAL</sequence>
<evidence type="ECO:0000259" key="5">
    <source>
        <dbReference type="PROSITE" id="PS50109"/>
    </source>
</evidence>
<gene>
    <name evidence="6" type="ORF">A2Z06_03030</name>
</gene>
<dbReference type="InterPro" id="IPR004358">
    <property type="entry name" value="Sig_transdc_His_kin-like_C"/>
</dbReference>
<proteinExistence type="predicted"/>
<dbReference type="EMBL" id="MFIW01000062">
    <property type="protein sequence ID" value="OGF97736.1"/>
    <property type="molecule type" value="Genomic_DNA"/>
</dbReference>
<dbReference type="PROSITE" id="PS50109">
    <property type="entry name" value="HIS_KIN"/>
    <property type="match status" value="1"/>
</dbReference>
<comment type="caution">
    <text evidence="6">The sequence shown here is derived from an EMBL/GenBank/DDBJ whole genome shotgun (WGS) entry which is preliminary data.</text>
</comment>
<dbReference type="SUPFAM" id="SSF55874">
    <property type="entry name" value="ATPase domain of HSP90 chaperone/DNA topoisomerase II/histidine kinase"/>
    <property type="match status" value="1"/>
</dbReference>
<evidence type="ECO:0000256" key="2">
    <source>
        <dbReference type="ARBA" id="ARBA00012438"/>
    </source>
</evidence>
<evidence type="ECO:0000313" key="6">
    <source>
        <dbReference type="EMBL" id="OGF97736.1"/>
    </source>
</evidence>
<feature type="domain" description="Histidine kinase" evidence="5">
    <location>
        <begin position="19"/>
        <end position="211"/>
    </location>
</feature>
<dbReference type="PANTHER" id="PTHR43047">
    <property type="entry name" value="TWO-COMPONENT HISTIDINE PROTEIN KINASE"/>
    <property type="match status" value="1"/>
</dbReference>
<keyword evidence="4" id="KW-0418">Kinase</keyword>
<evidence type="ECO:0000256" key="3">
    <source>
        <dbReference type="ARBA" id="ARBA00022679"/>
    </source>
</evidence>
<evidence type="ECO:0000313" key="7">
    <source>
        <dbReference type="Proteomes" id="UP000179034"/>
    </source>
</evidence>
<evidence type="ECO:0000256" key="1">
    <source>
        <dbReference type="ARBA" id="ARBA00000085"/>
    </source>
</evidence>
<comment type="catalytic activity">
    <reaction evidence="1">
        <text>ATP + protein L-histidine = ADP + protein N-phospho-L-histidine.</text>
        <dbReference type="EC" id="2.7.13.3"/>
    </reaction>
</comment>
<protein>
    <recommendedName>
        <fullName evidence="2">histidine kinase</fullName>
        <ecNumber evidence="2">2.7.13.3</ecNumber>
    </recommendedName>
</protein>
<evidence type="ECO:0000256" key="4">
    <source>
        <dbReference type="ARBA" id="ARBA00022777"/>
    </source>
</evidence>
<name>A0A1F5YCP5_9BACT</name>
<dbReference type="AlphaFoldDB" id="A0A1F5YCP5"/>
<organism evidence="6 7">
    <name type="scientific">Candidatus Glassbacteria bacterium RBG_16_58_8</name>
    <dbReference type="NCBI Taxonomy" id="1817866"/>
    <lineage>
        <taxon>Bacteria</taxon>
        <taxon>Candidatus Glassiibacteriota</taxon>
    </lineage>
</organism>